<comment type="caution">
    <text evidence="7">The sequence shown here is derived from an EMBL/GenBank/DDBJ whole genome shotgun (WGS) entry which is preliminary data.</text>
</comment>
<evidence type="ECO:0000256" key="2">
    <source>
        <dbReference type="ARBA" id="ARBA00022692"/>
    </source>
</evidence>
<dbReference type="GO" id="GO:0016020">
    <property type="term" value="C:membrane"/>
    <property type="evidence" value="ECO:0007669"/>
    <property type="project" value="UniProtKB-SubCell"/>
</dbReference>
<dbReference type="Proteomes" id="UP000029066">
    <property type="component" value="Unassembled WGS sequence"/>
</dbReference>
<dbReference type="InterPro" id="IPR051328">
    <property type="entry name" value="T7SS_ABC-Transporter"/>
</dbReference>
<feature type="transmembrane region" description="Helical" evidence="5">
    <location>
        <begin position="623"/>
        <end position="642"/>
    </location>
</feature>
<evidence type="ECO:0000256" key="5">
    <source>
        <dbReference type="SAM" id="Phobius"/>
    </source>
</evidence>
<comment type="subcellular location">
    <subcellularLocation>
        <location evidence="1">Membrane</location>
        <topology evidence="1">Multi-pass membrane protein</topology>
    </subcellularLocation>
</comment>
<keyword evidence="4 5" id="KW-0472">Membrane</keyword>
<sequence length="720" mass="76957">MNKIWKLFIGDIKRLTSNVVSIIIVIGLVMIPGLFTWFNVAACWDPFSNMSNLKFAVANVDEGYRSDLIPVKVTVGDQVVNALRANSQLDWTITSKDDAIDGAKSGKYYAAIVIPKSFSKDMMTFFSDDVQHAKLTYYRNEKKNALAPNLLNEGTDEVAAEINTTFAKTITSAGLEIASSLANQLSKPEAKQQLTAFNTNIADFATQLGSTADMLGTYSALTDSAQTLLETSNGLIKQASGSASTASKNLKSAKKGVTEVAGALNTTTDAMSKALDTSASSFGAVSDSIDSLYQDANNGSTTVAKELDSQAAAVADQITQYTAIRDTLAGILGDNAAVVKALDRSIARQTKLKDALNAAATDVRNNNAEVQNKHQQVKGLANQAKSSIAGVKSDFATNVKPQIEALASSASDASSILQSGSAQLKTTLGDVEDASGDANTMLADARSTLDKVSSKLRKAGDELTSFNGKLADALNSGDMSMVKEVLGNDPEALASTLAAPVQLKRKAVFPVENFGSSMAPFYTLIPLWVGALLMVVTLKTTVSRKIRRELGDPRPHQLFLGHYGVFALIALMQSTVSLAGDLLFLHVQAVHPLLFMLSGWLGSLVFSFFTYTMVVSFGNVGKAIGVLMLIVQISGANAAYPVQILPDFISKVSPFLPLTHVVTMMRAAIAGIYNLDYWKSAGLLLLFVPPLLLLGLLLRKPLVRFNQWYVAQVESTKVLS</sequence>
<proteinExistence type="predicted"/>
<dbReference type="EMBL" id="JGZN01000007">
    <property type="protein sequence ID" value="KFI92797.1"/>
    <property type="molecule type" value="Genomic_DNA"/>
</dbReference>
<dbReference type="NCBIfam" id="TIGR03062">
    <property type="entry name" value="pip_yhgE_Cterm"/>
    <property type="match status" value="1"/>
</dbReference>
<evidence type="ECO:0000256" key="4">
    <source>
        <dbReference type="ARBA" id="ARBA00023136"/>
    </source>
</evidence>
<dbReference type="RefSeq" id="WP_033890690.1">
    <property type="nucleotide sequence ID" value="NZ_JDUT01000001.1"/>
</dbReference>
<dbReference type="AlphaFoldDB" id="A0A087DB97"/>
<evidence type="ECO:0000256" key="1">
    <source>
        <dbReference type="ARBA" id="ARBA00004141"/>
    </source>
</evidence>
<evidence type="ECO:0000313" key="8">
    <source>
        <dbReference type="Proteomes" id="UP000029066"/>
    </source>
</evidence>
<keyword evidence="3 5" id="KW-1133">Transmembrane helix</keyword>
<feature type="transmembrane region" description="Helical" evidence="5">
    <location>
        <begin position="559"/>
        <end position="580"/>
    </location>
</feature>
<dbReference type="Gene3D" id="1.20.5.300">
    <property type="match status" value="1"/>
</dbReference>
<dbReference type="PANTHER" id="PTHR43077:SF10">
    <property type="entry name" value="TRANSPORT PERMEASE PROTEIN"/>
    <property type="match status" value="1"/>
</dbReference>
<feature type="transmembrane region" description="Helical" evidence="5">
    <location>
        <begin position="680"/>
        <end position="698"/>
    </location>
</feature>
<protein>
    <submittedName>
        <fullName evidence="7">Putative membrane protein</fullName>
    </submittedName>
</protein>
<evidence type="ECO:0000259" key="6">
    <source>
        <dbReference type="Pfam" id="PF12698"/>
    </source>
</evidence>
<keyword evidence="2 5" id="KW-0812">Transmembrane</keyword>
<feature type="transmembrane region" description="Helical" evidence="5">
    <location>
        <begin position="519"/>
        <end position="538"/>
    </location>
</feature>
<dbReference type="InterPro" id="IPR013525">
    <property type="entry name" value="ABC2_TM"/>
</dbReference>
<organism evidence="7 8">
    <name type="scientific">Bifidobacterium saguini DSM 23967</name>
    <dbReference type="NCBI Taxonomy" id="1437607"/>
    <lineage>
        <taxon>Bacteria</taxon>
        <taxon>Bacillati</taxon>
        <taxon>Actinomycetota</taxon>
        <taxon>Actinomycetes</taxon>
        <taxon>Bifidobacteriales</taxon>
        <taxon>Bifidobacteriaceae</taxon>
        <taxon>Bifidobacterium</taxon>
    </lineage>
</organism>
<feature type="domain" description="ABC-2 type transporter transmembrane" evidence="6">
    <location>
        <begin position="27"/>
        <end position="696"/>
    </location>
</feature>
<reference evidence="7 8" key="1">
    <citation type="submission" date="2014-03" db="EMBL/GenBank/DDBJ databases">
        <title>Genomics of Bifidobacteria.</title>
        <authorList>
            <person name="Ventura M."/>
            <person name="Milani C."/>
            <person name="Lugli G.A."/>
        </authorList>
    </citation>
    <scope>NUCLEOTIDE SEQUENCE [LARGE SCALE GENOMIC DNA]</scope>
    <source>
        <strain evidence="7 8">DSM 23967</strain>
    </source>
</reference>
<dbReference type="NCBIfam" id="TIGR03061">
    <property type="entry name" value="pip_yhgE_Nterm"/>
    <property type="match status" value="1"/>
</dbReference>
<name>A0A087DB97_9BIFI</name>
<dbReference type="Pfam" id="PF12698">
    <property type="entry name" value="ABC2_membrane_3"/>
    <property type="match status" value="1"/>
</dbReference>
<dbReference type="STRING" id="1437607.BISA_0489"/>
<dbReference type="OrthoDB" id="9811483at2"/>
<evidence type="ECO:0000313" key="7">
    <source>
        <dbReference type="EMBL" id="KFI92797.1"/>
    </source>
</evidence>
<accession>A0A087DB97</accession>
<dbReference type="GO" id="GO:0140359">
    <property type="term" value="F:ABC-type transporter activity"/>
    <property type="evidence" value="ECO:0007669"/>
    <property type="project" value="InterPro"/>
</dbReference>
<dbReference type="PANTHER" id="PTHR43077">
    <property type="entry name" value="TRANSPORT PERMEASE YVFS-RELATED"/>
    <property type="match status" value="1"/>
</dbReference>
<feature type="transmembrane region" description="Helical" evidence="5">
    <location>
        <begin position="20"/>
        <end position="40"/>
    </location>
</feature>
<feature type="transmembrane region" description="Helical" evidence="5">
    <location>
        <begin position="592"/>
        <end position="611"/>
    </location>
</feature>
<gene>
    <name evidence="7" type="ORF">BISA_0489</name>
</gene>
<evidence type="ECO:0000256" key="3">
    <source>
        <dbReference type="ARBA" id="ARBA00022989"/>
    </source>
</evidence>
<dbReference type="InterPro" id="IPR017501">
    <property type="entry name" value="Phage_infect_YhgE_C"/>
</dbReference>
<dbReference type="InterPro" id="IPR017500">
    <property type="entry name" value="Phage_infect_YhgE_N"/>
</dbReference>
<dbReference type="Gene3D" id="3.40.1710.10">
    <property type="entry name" value="abc type-2 transporter like domain"/>
    <property type="match status" value="1"/>
</dbReference>